<proteinExistence type="predicted"/>
<evidence type="ECO:0000313" key="3">
    <source>
        <dbReference type="EMBL" id="KAF5948503.1"/>
    </source>
</evidence>
<feature type="chain" id="PRO_5029491334" description="Phytosulfokine-beta" evidence="2">
    <location>
        <begin position="29"/>
        <end position="104"/>
    </location>
</feature>
<evidence type="ECO:0008006" key="5">
    <source>
        <dbReference type="Google" id="ProtNLM"/>
    </source>
</evidence>
<name>A0A7J7H689_CAMSI</name>
<sequence length="104" mass="11272">MAMSRRMMILVCLVALTVCSLLIGSTEAMDMSFSGSASFGKDNDDENDFSCSSKHPEQCVGPQKPSGGNGDQPETKLVDDNDDLDGEVENNYDDLHQDLIVMGH</sequence>
<keyword evidence="4" id="KW-1185">Reference proteome</keyword>
<evidence type="ECO:0000256" key="2">
    <source>
        <dbReference type="SAM" id="SignalP"/>
    </source>
</evidence>
<organism evidence="3 4">
    <name type="scientific">Camellia sinensis</name>
    <name type="common">Tea plant</name>
    <name type="synonym">Thea sinensis</name>
    <dbReference type="NCBI Taxonomy" id="4442"/>
    <lineage>
        <taxon>Eukaryota</taxon>
        <taxon>Viridiplantae</taxon>
        <taxon>Streptophyta</taxon>
        <taxon>Embryophyta</taxon>
        <taxon>Tracheophyta</taxon>
        <taxon>Spermatophyta</taxon>
        <taxon>Magnoliopsida</taxon>
        <taxon>eudicotyledons</taxon>
        <taxon>Gunneridae</taxon>
        <taxon>Pentapetalae</taxon>
        <taxon>asterids</taxon>
        <taxon>Ericales</taxon>
        <taxon>Theaceae</taxon>
        <taxon>Camellia</taxon>
    </lineage>
</organism>
<keyword evidence="2" id="KW-0732">Signal</keyword>
<accession>A0A7J7H689</accession>
<dbReference type="AlphaFoldDB" id="A0A7J7H689"/>
<evidence type="ECO:0000256" key="1">
    <source>
        <dbReference type="SAM" id="MobiDB-lite"/>
    </source>
</evidence>
<gene>
    <name evidence="3" type="ORF">HYC85_014460</name>
</gene>
<reference evidence="3 4" key="2">
    <citation type="submission" date="2020-07" db="EMBL/GenBank/DDBJ databases">
        <title>Genome assembly of wild tea tree DASZ reveals pedigree and selection history of tea varieties.</title>
        <authorList>
            <person name="Zhang W."/>
        </authorList>
    </citation>
    <scope>NUCLEOTIDE SEQUENCE [LARGE SCALE GENOMIC DNA]</scope>
    <source>
        <strain evidence="4">cv. G240</strain>
        <tissue evidence="3">Leaf</tissue>
    </source>
</reference>
<protein>
    <recommendedName>
        <fullName evidence="5">Phytosulfokine-beta</fullName>
    </recommendedName>
</protein>
<dbReference type="EMBL" id="JACBKZ010000006">
    <property type="protein sequence ID" value="KAF5948503.1"/>
    <property type="molecule type" value="Genomic_DNA"/>
</dbReference>
<dbReference type="Proteomes" id="UP000593564">
    <property type="component" value="Unassembled WGS sequence"/>
</dbReference>
<evidence type="ECO:0000313" key="4">
    <source>
        <dbReference type="Proteomes" id="UP000593564"/>
    </source>
</evidence>
<feature type="signal peptide" evidence="2">
    <location>
        <begin position="1"/>
        <end position="28"/>
    </location>
</feature>
<comment type="caution">
    <text evidence="3">The sequence shown here is derived from an EMBL/GenBank/DDBJ whole genome shotgun (WGS) entry which is preliminary data.</text>
</comment>
<reference evidence="4" key="1">
    <citation type="journal article" date="2020" name="Nat. Commun.">
        <title>Genome assembly of wild tea tree DASZ reveals pedigree and selection history of tea varieties.</title>
        <authorList>
            <person name="Zhang W."/>
            <person name="Zhang Y."/>
            <person name="Qiu H."/>
            <person name="Guo Y."/>
            <person name="Wan H."/>
            <person name="Zhang X."/>
            <person name="Scossa F."/>
            <person name="Alseekh S."/>
            <person name="Zhang Q."/>
            <person name="Wang P."/>
            <person name="Xu L."/>
            <person name="Schmidt M.H."/>
            <person name="Jia X."/>
            <person name="Li D."/>
            <person name="Zhu A."/>
            <person name="Guo F."/>
            <person name="Chen W."/>
            <person name="Ni D."/>
            <person name="Usadel B."/>
            <person name="Fernie A.R."/>
            <person name="Wen W."/>
        </authorList>
    </citation>
    <scope>NUCLEOTIDE SEQUENCE [LARGE SCALE GENOMIC DNA]</scope>
    <source>
        <strain evidence="4">cv. G240</strain>
    </source>
</reference>
<feature type="region of interest" description="Disordered" evidence="1">
    <location>
        <begin position="44"/>
        <end position="92"/>
    </location>
</feature>
<feature type="compositionally biased region" description="Acidic residues" evidence="1">
    <location>
        <begin position="80"/>
        <end position="92"/>
    </location>
</feature>